<organism evidence="2 3">
    <name type="scientific">Pandoraea nosoerga</name>
    <dbReference type="NCBI Taxonomy" id="2508296"/>
    <lineage>
        <taxon>Bacteria</taxon>
        <taxon>Pseudomonadati</taxon>
        <taxon>Pseudomonadota</taxon>
        <taxon>Betaproteobacteria</taxon>
        <taxon>Burkholderiales</taxon>
        <taxon>Burkholderiaceae</taxon>
        <taxon>Pandoraea</taxon>
    </lineage>
</organism>
<reference evidence="2 3" key="1">
    <citation type="submission" date="2019-08" db="EMBL/GenBank/DDBJ databases">
        <authorList>
            <person name="Peeters C."/>
        </authorList>
    </citation>
    <scope>NUCLEOTIDE SEQUENCE [LARGE SCALE GENOMIC DNA]</scope>
    <source>
        <strain evidence="2 3">LMG 31109</strain>
    </source>
</reference>
<accession>A0A5E4SST5</accession>
<dbReference type="EMBL" id="CABPSC010000002">
    <property type="protein sequence ID" value="VVD76909.1"/>
    <property type="molecule type" value="Genomic_DNA"/>
</dbReference>
<proteinExistence type="predicted"/>
<evidence type="ECO:0000256" key="1">
    <source>
        <dbReference type="SAM" id="MobiDB-lite"/>
    </source>
</evidence>
<name>A0A5E4SST5_9BURK</name>
<dbReference type="Proteomes" id="UP000367825">
    <property type="component" value="Unassembled WGS sequence"/>
</dbReference>
<evidence type="ECO:0000313" key="2">
    <source>
        <dbReference type="EMBL" id="VVD76909.1"/>
    </source>
</evidence>
<protein>
    <submittedName>
        <fullName evidence="2">Uncharacterized protein</fullName>
    </submittedName>
</protein>
<keyword evidence="3" id="KW-1185">Reference proteome</keyword>
<sequence length="93" mass="9908">MNIVTPAPPTLRRLAPAVVVPPGTWDSHTPPYMPYTPYMPHLPHAPLKTPFVVPEGDDSDRPCLPLQCGAATPGAPGAQRNPRGRNEGSGGRH</sequence>
<feature type="region of interest" description="Disordered" evidence="1">
    <location>
        <begin position="50"/>
        <end position="93"/>
    </location>
</feature>
<evidence type="ECO:0000313" key="3">
    <source>
        <dbReference type="Proteomes" id="UP000367825"/>
    </source>
</evidence>
<gene>
    <name evidence="2" type="ORF">PNO31109_00882</name>
</gene>
<dbReference type="AlphaFoldDB" id="A0A5E4SST5"/>